<name>A0ACA9LPV0_9GLOM</name>
<dbReference type="Proteomes" id="UP000789702">
    <property type="component" value="Unassembled WGS sequence"/>
</dbReference>
<accession>A0ACA9LPV0</accession>
<comment type="caution">
    <text evidence="1">The sequence shown here is derived from an EMBL/GenBank/DDBJ whole genome shotgun (WGS) entry which is preliminary data.</text>
</comment>
<reference evidence="1" key="1">
    <citation type="submission" date="2021-06" db="EMBL/GenBank/DDBJ databases">
        <authorList>
            <person name="Kallberg Y."/>
            <person name="Tangrot J."/>
            <person name="Rosling A."/>
        </authorList>
    </citation>
    <scope>NUCLEOTIDE SEQUENCE</scope>
    <source>
        <strain evidence="1">IL203A</strain>
    </source>
</reference>
<organism evidence="1 2">
    <name type="scientific">Dentiscutata heterogama</name>
    <dbReference type="NCBI Taxonomy" id="1316150"/>
    <lineage>
        <taxon>Eukaryota</taxon>
        <taxon>Fungi</taxon>
        <taxon>Fungi incertae sedis</taxon>
        <taxon>Mucoromycota</taxon>
        <taxon>Glomeromycotina</taxon>
        <taxon>Glomeromycetes</taxon>
        <taxon>Diversisporales</taxon>
        <taxon>Gigasporaceae</taxon>
        <taxon>Dentiscutata</taxon>
    </lineage>
</organism>
<sequence>MFGILDKWYPANELEQLGTNEFPALDIIPLGTFISLRNAGAQQSLTQPLHKVKNNSMIQEATE</sequence>
<gene>
    <name evidence="1" type="ORF">DHETER_LOCUS4857</name>
</gene>
<proteinExistence type="predicted"/>
<evidence type="ECO:0000313" key="2">
    <source>
        <dbReference type="Proteomes" id="UP000789702"/>
    </source>
</evidence>
<dbReference type="EMBL" id="CAJVPU010005054">
    <property type="protein sequence ID" value="CAG8542257.1"/>
    <property type="molecule type" value="Genomic_DNA"/>
</dbReference>
<keyword evidence="2" id="KW-1185">Reference proteome</keyword>
<feature type="non-terminal residue" evidence="1">
    <location>
        <position position="63"/>
    </location>
</feature>
<protein>
    <submittedName>
        <fullName evidence="1">14235_t:CDS:1</fullName>
    </submittedName>
</protein>
<evidence type="ECO:0000313" key="1">
    <source>
        <dbReference type="EMBL" id="CAG8542257.1"/>
    </source>
</evidence>